<dbReference type="Gramene" id="A06p47990.2_BraZ1">
    <property type="protein sequence ID" value="A06p47990.2_BraZ1.CDS.1"/>
    <property type="gene ID" value="A06g47990.2_BraZ1"/>
</dbReference>
<proteinExistence type="predicted"/>
<sequence>MFVYFVNSLARVQFGRASFDSGNMAQQCEVVTSGGSRLLWRWAQIYFQVS</sequence>
<evidence type="ECO:0000313" key="1">
    <source>
        <dbReference type="EMBL" id="CAG7872559.1"/>
    </source>
</evidence>
<protein>
    <submittedName>
        <fullName evidence="1">Uncharacterized protein</fullName>
    </submittedName>
</protein>
<gene>
    <name evidence="1" type="ORF">BRAPAZ1V2_A06P47990.2</name>
</gene>
<dbReference type="Proteomes" id="UP000694005">
    <property type="component" value="Chromosome A06"/>
</dbReference>
<evidence type="ECO:0000313" key="2">
    <source>
        <dbReference type="Proteomes" id="UP000694005"/>
    </source>
</evidence>
<dbReference type="EMBL" id="LS974622">
    <property type="protein sequence ID" value="CAG7872559.1"/>
    <property type="molecule type" value="Genomic_DNA"/>
</dbReference>
<organism evidence="1 2">
    <name type="scientific">Brassica campestris</name>
    <name type="common">Field mustard</name>
    <dbReference type="NCBI Taxonomy" id="3711"/>
    <lineage>
        <taxon>Eukaryota</taxon>
        <taxon>Viridiplantae</taxon>
        <taxon>Streptophyta</taxon>
        <taxon>Embryophyta</taxon>
        <taxon>Tracheophyta</taxon>
        <taxon>Spermatophyta</taxon>
        <taxon>Magnoliopsida</taxon>
        <taxon>eudicotyledons</taxon>
        <taxon>Gunneridae</taxon>
        <taxon>Pentapetalae</taxon>
        <taxon>rosids</taxon>
        <taxon>malvids</taxon>
        <taxon>Brassicales</taxon>
        <taxon>Brassicaceae</taxon>
        <taxon>Brassiceae</taxon>
        <taxon>Brassica</taxon>
    </lineage>
</organism>
<accession>A0A8D9DEF2</accession>
<name>A0A8D9DEF2_BRACM</name>
<dbReference type="AlphaFoldDB" id="A0A8D9DEF2"/>
<reference evidence="1 2" key="1">
    <citation type="submission" date="2021-07" db="EMBL/GenBank/DDBJ databases">
        <authorList>
            <consortium name="Genoscope - CEA"/>
            <person name="William W."/>
        </authorList>
    </citation>
    <scope>NUCLEOTIDE SEQUENCE [LARGE SCALE GENOMIC DNA]</scope>
</reference>